<dbReference type="InterPro" id="IPR039925">
    <property type="entry name" value="RNF37_RING-Ubox"/>
</dbReference>
<keyword evidence="2" id="KW-0863">Zinc-finger</keyword>
<dbReference type="EMBL" id="HBUF01160538">
    <property type="protein sequence ID" value="CAG6649992.1"/>
    <property type="molecule type" value="Transcribed_RNA"/>
</dbReference>
<evidence type="ECO:0000313" key="6">
    <source>
        <dbReference type="EMBL" id="CAG6649992.1"/>
    </source>
</evidence>
<dbReference type="InterPro" id="IPR003613">
    <property type="entry name" value="Ubox_domain"/>
</dbReference>
<keyword evidence="3" id="KW-0862">Zinc</keyword>
<reference evidence="6" key="1">
    <citation type="submission" date="2021-05" db="EMBL/GenBank/DDBJ databases">
        <authorList>
            <person name="Alioto T."/>
            <person name="Alioto T."/>
            <person name="Gomez Garrido J."/>
        </authorList>
    </citation>
    <scope>NUCLEOTIDE SEQUENCE</scope>
</reference>
<feature type="region of interest" description="Disordered" evidence="4">
    <location>
        <begin position="196"/>
        <end position="215"/>
    </location>
</feature>
<dbReference type="CDD" id="cd16660">
    <property type="entry name" value="RING-Ubox_RNF37"/>
    <property type="match status" value="1"/>
</dbReference>
<dbReference type="InterPro" id="IPR013083">
    <property type="entry name" value="Znf_RING/FYVE/PHD"/>
</dbReference>
<dbReference type="GO" id="GO:0034450">
    <property type="term" value="F:ubiquitin-ubiquitin ligase activity"/>
    <property type="evidence" value="ECO:0007669"/>
    <property type="project" value="TreeGrafter"/>
</dbReference>
<dbReference type="Gene3D" id="3.30.40.10">
    <property type="entry name" value="Zinc/RING finger domain, C3HC4 (zinc finger)"/>
    <property type="match status" value="1"/>
</dbReference>
<dbReference type="GO" id="GO:0008270">
    <property type="term" value="F:zinc ion binding"/>
    <property type="evidence" value="ECO:0007669"/>
    <property type="project" value="UniProtKB-KW"/>
</dbReference>
<dbReference type="InterPro" id="IPR017907">
    <property type="entry name" value="Znf_RING_CS"/>
</dbReference>
<dbReference type="Pfam" id="PF04564">
    <property type="entry name" value="U-box"/>
    <property type="match status" value="1"/>
</dbReference>
<evidence type="ECO:0000256" key="3">
    <source>
        <dbReference type="ARBA" id="ARBA00022833"/>
    </source>
</evidence>
<evidence type="ECO:0000256" key="2">
    <source>
        <dbReference type="ARBA" id="ARBA00022771"/>
    </source>
</evidence>
<evidence type="ECO:0000256" key="4">
    <source>
        <dbReference type="SAM" id="MobiDB-lite"/>
    </source>
</evidence>
<sequence>MDMIIKPSMRVNFMQNILKTTVSSPQVSCDGYSITNLLSNTGTGFLTEHFMKPPVFIEIEFMCNVYIHGIVVNTRLGTQKSKGIEILINDTTVGKCYLNSEQDTVQWVRRSNLETNELDSKSESVSVSEFYSGAHRQLNSTKRIMLKIFKTESSSLVAIKSLKIIGSINKRTNSREVVDEFVSLLYKLYPKQNTQDKKIDANDSQCPSKTMSSESNLTINTEDIPEDFLDPITHEFMTNPFTLPCGKIIDQVTLDKYLENELKWNRLPNDPFTNVKFNERQKPIQALQLKSRIDKFLFLNRNHAVVEKLPRTFTNVYSNKRNGNLLFKMLENEISSECVDDDLRNRKFQTEPICKTFSNNDLECKRRKLCSSSEKTNHTPIQHAFSNHYNLQNGENIFKNSLSKNATKISSQTTTVTRKTSSVDVDIVDLTNDNLPSCDKQTDSVDLDSQIQNTLQNLPSFIKDSASAPSRHSLSLVSHTPSMNYRPNCFNCNSTMLLYRITKCSHHVCRICLSPRSELVCGVCDTSFSTGHVIRIYNS</sequence>
<evidence type="ECO:0000259" key="5">
    <source>
        <dbReference type="PROSITE" id="PS51698"/>
    </source>
</evidence>
<feature type="compositionally biased region" description="Polar residues" evidence="4">
    <location>
        <begin position="202"/>
        <end position="215"/>
    </location>
</feature>
<dbReference type="GO" id="GO:0031625">
    <property type="term" value="F:ubiquitin protein ligase binding"/>
    <property type="evidence" value="ECO:0007669"/>
    <property type="project" value="TreeGrafter"/>
</dbReference>
<dbReference type="PANTHER" id="PTHR13492">
    <property type="entry name" value="RING FINGER PROTEIN 37"/>
    <property type="match status" value="1"/>
</dbReference>
<dbReference type="PANTHER" id="PTHR13492:SF2">
    <property type="entry name" value="RING FINGER PROTEIN 37"/>
    <property type="match status" value="1"/>
</dbReference>
<feature type="domain" description="U-box" evidence="5">
    <location>
        <begin position="223"/>
        <end position="303"/>
    </location>
</feature>
<dbReference type="AlphaFoldDB" id="A0A8D8RK26"/>
<evidence type="ECO:0000256" key="1">
    <source>
        <dbReference type="ARBA" id="ARBA00022723"/>
    </source>
</evidence>
<dbReference type="PROSITE" id="PS00518">
    <property type="entry name" value="ZF_RING_1"/>
    <property type="match status" value="1"/>
</dbReference>
<keyword evidence="1" id="KW-0479">Metal-binding</keyword>
<dbReference type="GO" id="GO:0000209">
    <property type="term" value="P:protein polyubiquitination"/>
    <property type="evidence" value="ECO:0007669"/>
    <property type="project" value="TreeGrafter"/>
</dbReference>
<dbReference type="GO" id="GO:0005634">
    <property type="term" value="C:nucleus"/>
    <property type="evidence" value="ECO:0007669"/>
    <property type="project" value="TreeGrafter"/>
</dbReference>
<dbReference type="InterPro" id="IPR045696">
    <property type="entry name" value="Ubox5_N"/>
</dbReference>
<name>A0A8D8RK26_9HEMI</name>
<dbReference type="InterPro" id="IPR039847">
    <property type="entry name" value="Ubox5"/>
</dbReference>
<protein>
    <submittedName>
        <fullName evidence="6">RING finger protein 37</fullName>
    </submittedName>
</protein>
<proteinExistence type="predicted"/>
<dbReference type="PROSITE" id="PS51698">
    <property type="entry name" value="U_BOX"/>
    <property type="match status" value="1"/>
</dbReference>
<dbReference type="Pfam" id="PF19318">
    <property type="entry name" value="DUF5918"/>
    <property type="match status" value="1"/>
</dbReference>
<accession>A0A8D8RK26</accession>
<organism evidence="6">
    <name type="scientific">Cacopsylla melanoneura</name>
    <dbReference type="NCBI Taxonomy" id="428564"/>
    <lineage>
        <taxon>Eukaryota</taxon>
        <taxon>Metazoa</taxon>
        <taxon>Ecdysozoa</taxon>
        <taxon>Arthropoda</taxon>
        <taxon>Hexapoda</taxon>
        <taxon>Insecta</taxon>
        <taxon>Pterygota</taxon>
        <taxon>Neoptera</taxon>
        <taxon>Paraneoptera</taxon>
        <taxon>Hemiptera</taxon>
        <taxon>Sternorrhyncha</taxon>
        <taxon>Psylloidea</taxon>
        <taxon>Psyllidae</taxon>
        <taxon>Psyllinae</taxon>
        <taxon>Cacopsylla</taxon>
    </lineage>
</organism>
<dbReference type="SMART" id="SM00504">
    <property type="entry name" value="Ubox"/>
    <property type="match status" value="1"/>
</dbReference>
<dbReference type="SUPFAM" id="SSF57850">
    <property type="entry name" value="RING/U-box"/>
    <property type="match status" value="1"/>
</dbReference>